<organism evidence="1 2">
    <name type="scientific">Candidatus Scalindua brodae</name>
    <dbReference type="NCBI Taxonomy" id="237368"/>
    <lineage>
        <taxon>Bacteria</taxon>
        <taxon>Pseudomonadati</taxon>
        <taxon>Planctomycetota</taxon>
        <taxon>Candidatus Brocadiia</taxon>
        <taxon>Candidatus Brocadiales</taxon>
        <taxon>Candidatus Scalinduaceae</taxon>
        <taxon>Candidatus Scalindua</taxon>
    </lineage>
</organism>
<evidence type="ECO:0000313" key="1">
    <source>
        <dbReference type="EMBL" id="KHE92473.1"/>
    </source>
</evidence>
<dbReference type="Proteomes" id="UP000030652">
    <property type="component" value="Unassembled WGS sequence"/>
</dbReference>
<dbReference type="EMBL" id="JRYO01000126">
    <property type="protein sequence ID" value="KHE92473.1"/>
    <property type="molecule type" value="Genomic_DNA"/>
</dbReference>
<protein>
    <submittedName>
        <fullName evidence="1">Uncharacterized protein</fullName>
    </submittedName>
</protein>
<dbReference type="AlphaFoldDB" id="A0A0B0EMU5"/>
<evidence type="ECO:0000313" key="2">
    <source>
        <dbReference type="Proteomes" id="UP000030652"/>
    </source>
</evidence>
<proteinExistence type="predicted"/>
<name>A0A0B0EMU5_9BACT</name>
<gene>
    <name evidence="1" type="ORF">SCABRO_01768</name>
</gene>
<comment type="caution">
    <text evidence="1">The sequence shown here is derived from an EMBL/GenBank/DDBJ whole genome shotgun (WGS) entry which is preliminary data.</text>
</comment>
<reference evidence="1 2" key="1">
    <citation type="submission" date="2014-10" db="EMBL/GenBank/DDBJ databases">
        <title>Draft genome of anammox bacterium scalindua brodae, obtained using differential coverage binning of sequence data from two enrichment reactors.</title>
        <authorList>
            <person name="Speth D.R."/>
            <person name="Russ L."/>
            <person name="Kartal B."/>
            <person name="Op den Camp H.J."/>
            <person name="Dutilh B.E."/>
            <person name="Jetten M.S."/>
        </authorList>
    </citation>
    <scope>NUCLEOTIDE SEQUENCE [LARGE SCALE GENOMIC DNA]</scope>
    <source>
        <strain evidence="1">RU1</strain>
    </source>
</reference>
<accession>A0A0B0EMU5</accession>
<sequence length="172" mass="20123">MSMEDEIILRQIERGGDFLLPIAQGFFQDYSFDQFSNSQLRNLHREICCSTGLADMEKKVNDWLQKQSKRKKGQIWETVKESLPKILFDWTGHKEDIIDMALSGIDCEQTILDISEIKYLITEENLKDDLKEAKFRLAKKLFNILITLHRCHAVDEIRDKIAEFPWGETVEA</sequence>